<evidence type="ECO:0000313" key="2">
    <source>
        <dbReference type="Proteomes" id="UP000377595"/>
    </source>
</evidence>
<evidence type="ECO:0000313" key="1">
    <source>
        <dbReference type="EMBL" id="GES21208.1"/>
    </source>
</evidence>
<gene>
    <name evidence="1" type="ORF">Aple_041040</name>
</gene>
<keyword evidence="2" id="KW-1185">Reference proteome</keyword>
<accession>A0A5M3XS31</accession>
<sequence>MLRYNRSFLRYNRSPLLRLGAALLALMLIVLPALVSVEGEKEPDPTAAEAGAALKTHILTLFDEVFARNVQVTDPGGRDIPCGNDKAKRTFAATGLDSDPEHPPDLLNNRMLGAMFSIADYNITDSSGTTFRLENEPTKTVILLESTANGTYFVRGETQCLWLQTPRSRNSFYGHPFVV</sequence>
<proteinExistence type="predicted"/>
<dbReference type="EMBL" id="BLAF01000021">
    <property type="protein sequence ID" value="GES21208.1"/>
    <property type="molecule type" value="Genomic_DNA"/>
</dbReference>
<protein>
    <submittedName>
        <fullName evidence="1">Uncharacterized protein</fullName>
    </submittedName>
</protein>
<comment type="caution">
    <text evidence="1">The sequence shown here is derived from an EMBL/GenBank/DDBJ whole genome shotgun (WGS) entry which is preliminary data.</text>
</comment>
<dbReference type="Proteomes" id="UP000377595">
    <property type="component" value="Unassembled WGS sequence"/>
</dbReference>
<organism evidence="1 2">
    <name type="scientific">Acrocarpospora pleiomorpha</name>
    <dbReference type="NCBI Taxonomy" id="90975"/>
    <lineage>
        <taxon>Bacteria</taxon>
        <taxon>Bacillati</taxon>
        <taxon>Actinomycetota</taxon>
        <taxon>Actinomycetes</taxon>
        <taxon>Streptosporangiales</taxon>
        <taxon>Streptosporangiaceae</taxon>
        <taxon>Acrocarpospora</taxon>
    </lineage>
</organism>
<dbReference type="RefSeq" id="WP_344316113.1">
    <property type="nucleotide sequence ID" value="NZ_BAAAHM010000003.1"/>
</dbReference>
<dbReference type="AlphaFoldDB" id="A0A5M3XS31"/>
<reference evidence="1 2" key="1">
    <citation type="submission" date="2019-10" db="EMBL/GenBank/DDBJ databases">
        <title>Whole genome shotgun sequence of Acrocarpospora pleiomorpha NBRC 16267.</title>
        <authorList>
            <person name="Ichikawa N."/>
            <person name="Kimura A."/>
            <person name="Kitahashi Y."/>
            <person name="Komaki H."/>
            <person name="Oguchi A."/>
        </authorList>
    </citation>
    <scope>NUCLEOTIDE SEQUENCE [LARGE SCALE GENOMIC DNA]</scope>
    <source>
        <strain evidence="1 2">NBRC 16267</strain>
    </source>
</reference>
<name>A0A5M3XS31_9ACTN</name>